<dbReference type="NCBIfam" id="TIGR01452">
    <property type="entry name" value="PGP_euk"/>
    <property type="match status" value="1"/>
</dbReference>
<accession>A0A6J1RUQ6</accession>
<evidence type="ECO:0000313" key="6">
    <source>
        <dbReference type="Proteomes" id="UP000504606"/>
    </source>
</evidence>
<dbReference type="InterPro" id="IPR023214">
    <property type="entry name" value="HAD_sf"/>
</dbReference>
<dbReference type="GO" id="GO:0016791">
    <property type="term" value="F:phosphatase activity"/>
    <property type="evidence" value="ECO:0007669"/>
    <property type="project" value="InterPro"/>
</dbReference>
<dbReference type="PANTHER" id="PTHR19288:SF93">
    <property type="entry name" value="FI11325P-RELATED"/>
    <property type="match status" value="1"/>
</dbReference>
<keyword evidence="5" id="KW-0460">Magnesium</keyword>
<dbReference type="AlphaFoldDB" id="A0A6J1RUQ6"/>
<feature type="binding site" evidence="5">
    <location>
        <position position="27"/>
    </location>
    <ligand>
        <name>Mg(2+)</name>
        <dbReference type="ChEBI" id="CHEBI:18420"/>
    </ligand>
</feature>
<evidence type="ECO:0000256" key="5">
    <source>
        <dbReference type="PIRSR" id="PIRSR000915-3"/>
    </source>
</evidence>
<dbReference type="NCBIfam" id="TIGR01460">
    <property type="entry name" value="HAD-SF-IIA"/>
    <property type="match status" value="1"/>
</dbReference>
<comment type="cofactor">
    <cofactor evidence="5">
        <name>Mg(2+)</name>
        <dbReference type="ChEBI" id="CHEBI:18420"/>
    </cofactor>
    <text evidence="5">Divalent metal ions. Mg(2+) is the most effective.</text>
</comment>
<dbReference type="RefSeq" id="XP_026272719.1">
    <property type="nucleotide sequence ID" value="XM_026416934.2"/>
</dbReference>
<dbReference type="Pfam" id="PF13344">
    <property type="entry name" value="Hydrolase_6"/>
    <property type="match status" value="1"/>
</dbReference>
<keyword evidence="6" id="KW-1185">Reference proteome</keyword>
<feature type="active site" description="Proton donor" evidence="3">
    <location>
        <position position="27"/>
    </location>
</feature>
<reference evidence="7" key="1">
    <citation type="submission" date="2025-08" db="UniProtKB">
        <authorList>
            <consortium name="RefSeq"/>
        </authorList>
    </citation>
    <scope>IDENTIFICATION</scope>
    <source>
        <tissue evidence="7">Whole organism</tissue>
    </source>
</reference>
<protein>
    <submittedName>
        <fullName evidence="7">Glycerol-3-phosphate phosphatase isoform X1</fullName>
    </submittedName>
</protein>
<dbReference type="GeneID" id="113202620"/>
<feature type="binding site" evidence="5">
    <location>
        <position position="244"/>
    </location>
    <ligand>
        <name>Mg(2+)</name>
        <dbReference type="ChEBI" id="CHEBI:18420"/>
    </ligand>
</feature>
<feature type="binding site" evidence="5">
    <location>
        <position position="29"/>
    </location>
    <ligand>
        <name>Mg(2+)</name>
        <dbReference type="ChEBI" id="CHEBI:18420"/>
    </ligand>
</feature>
<dbReference type="SFLD" id="SFLDG01129">
    <property type="entry name" value="C1.5:_HAD__Beta-PGM__Phosphata"/>
    <property type="match status" value="1"/>
</dbReference>
<organism evidence="6 7">
    <name type="scientific">Frankliniella occidentalis</name>
    <name type="common">Western flower thrips</name>
    <name type="synonym">Euthrips occidentalis</name>
    <dbReference type="NCBI Taxonomy" id="133901"/>
    <lineage>
        <taxon>Eukaryota</taxon>
        <taxon>Metazoa</taxon>
        <taxon>Ecdysozoa</taxon>
        <taxon>Arthropoda</taxon>
        <taxon>Hexapoda</taxon>
        <taxon>Insecta</taxon>
        <taxon>Pterygota</taxon>
        <taxon>Neoptera</taxon>
        <taxon>Paraneoptera</taxon>
        <taxon>Thysanoptera</taxon>
        <taxon>Terebrantia</taxon>
        <taxon>Thripoidea</taxon>
        <taxon>Thripidae</taxon>
        <taxon>Frankliniella</taxon>
    </lineage>
</organism>
<dbReference type="InterPro" id="IPR006349">
    <property type="entry name" value="PGP_euk"/>
</dbReference>
<keyword evidence="5" id="KW-0479">Metal-binding</keyword>
<gene>
    <name evidence="7" type="primary">LOC113202620</name>
</gene>
<dbReference type="Pfam" id="PF13242">
    <property type="entry name" value="Hydrolase_like"/>
    <property type="match status" value="1"/>
</dbReference>
<sequence length="304" mass="34011">MAAVNLAEMKSEEFKEFLNSFDTVLTDCDGVLWIWSETIAGSPQAINRLKEIGKKIFYVTNNSTKTREELYKKSQDMGFHSNKEEVVSTAYLAAKYLQEQGFKDKVYVIGSTGITQEMDMVGIKHTDIGPDPMPGALTQLISQKLDPEVKAVVVGFDEHFSYPKMLKAASYLARKDCLFVATNTDEQFPMNTDLIIPGTGSIVRAVETCGARSAFVVGKPHSYISDFLVKTHKIDPKRTIMIGDRCNTDILLGKRCGFRTLLVLSGVSTLQEINSWKESKDEELKNLVPDYYIGKLGELLPRLE</sequence>
<dbReference type="KEGG" id="foc:113202620"/>
<evidence type="ECO:0000256" key="2">
    <source>
        <dbReference type="PIRNR" id="PIRNR000915"/>
    </source>
</evidence>
<keyword evidence="1 2" id="KW-0378">Hydrolase</keyword>
<comment type="similarity">
    <text evidence="2">Belongs to the HAD-like hydrolase superfamily.</text>
</comment>
<dbReference type="OrthoDB" id="413953at2759"/>
<dbReference type="PIRSF" id="PIRSF000915">
    <property type="entry name" value="PGP-type_phosphatase"/>
    <property type="match status" value="1"/>
</dbReference>
<name>A0A6J1RUQ6_FRAOC</name>
<dbReference type="Gene3D" id="3.40.50.1000">
    <property type="entry name" value="HAD superfamily/HAD-like"/>
    <property type="match status" value="2"/>
</dbReference>
<dbReference type="GO" id="GO:0005737">
    <property type="term" value="C:cytoplasm"/>
    <property type="evidence" value="ECO:0007669"/>
    <property type="project" value="TreeGrafter"/>
</dbReference>
<dbReference type="GO" id="GO:0046872">
    <property type="term" value="F:metal ion binding"/>
    <property type="evidence" value="ECO:0007669"/>
    <property type="project" value="UniProtKB-KW"/>
</dbReference>
<dbReference type="Proteomes" id="UP000504606">
    <property type="component" value="Unplaced"/>
</dbReference>
<evidence type="ECO:0000256" key="3">
    <source>
        <dbReference type="PIRSR" id="PIRSR000915-1"/>
    </source>
</evidence>
<evidence type="ECO:0000256" key="1">
    <source>
        <dbReference type="ARBA" id="ARBA00022801"/>
    </source>
</evidence>
<dbReference type="SFLD" id="SFLDS00003">
    <property type="entry name" value="Haloacid_Dehalogenase"/>
    <property type="match status" value="1"/>
</dbReference>
<dbReference type="FunFam" id="3.40.50.1000:FF:000245">
    <property type="entry name" value="4-nitrophenyl phosphatase"/>
    <property type="match status" value="1"/>
</dbReference>
<proteinExistence type="inferred from homology"/>
<dbReference type="InterPro" id="IPR006357">
    <property type="entry name" value="HAD-SF_hydro_IIA"/>
</dbReference>
<feature type="active site" description="Proton donor" evidence="3">
    <location>
        <position position="29"/>
    </location>
</feature>
<feature type="binding site" evidence="4">
    <location>
        <position position="219"/>
    </location>
    <ligand>
        <name>substrate</name>
    </ligand>
</feature>
<evidence type="ECO:0000313" key="7">
    <source>
        <dbReference type="RefSeq" id="XP_026272719.1"/>
    </source>
</evidence>
<dbReference type="PANTHER" id="PTHR19288">
    <property type="entry name" value="4-NITROPHENYLPHOSPHATASE-RELATED"/>
    <property type="match status" value="1"/>
</dbReference>
<dbReference type="InterPro" id="IPR036412">
    <property type="entry name" value="HAD-like_sf"/>
</dbReference>
<dbReference type="SUPFAM" id="SSF56784">
    <property type="entry name" value="HAD-like"/>
    <property type="match status" value="1"/>
</dbReference>
<evidence type="ECO:0000256" key="4">
    <source>
        <dbReference type="PIRSR" id="PIRSR000915-2"/>
    </source>
</evidence>